<feature type="active site" evidence="9">
    <location>
        <position position="125"/>
    </location>
</feature>
<dbReference type="Proteomes" id="UP000462014">
    <property type="component" value="Unassembled WGS sequence"/>
</dbReference>
<dbReference type="NCBIfam" id="TIGR00077">
    <property type="entry name" value="lspA"/>
    <property type="match status" value="1"/>
</dbReference>
<evidence type="ECO:0000256" key="8">
    <source>
        <dbReference type="ARBA" id="ARBA00023136"/>
    </source>
</evidence>
<comment type="caution">
    <text evidence="12">The sequence shown here is derived from an EMBL/GenBank/DDBJ whole genome shotgun (WGS) entry which is preliminary data.</text>
</comment>
<feature type="transmembrane region" description="Helical" evidence="9">
    <location>
        <begin position="67"/>
        <end position="89"/>
    </location>
</feature>
<keyword evidence="2 9" id="KW-1003">Cell membrane</keyword>
<dbReference type="UniPathway" id="UPA00665"/>
<protein>
    <recommendedName>
        <fullName evidence="9">Lipoprotein signal peptidase</fullName>
        <ecNumber evidence="9">3.4.23.36</ecNumber>
    </recommendedName>
    <alternativeName>
        <fullName evidence="9">Prolipoprotein signal peptidase</fullName>
    </alternativeName>
    <alternativeName>
        <fullName evidence="9">Signal peptidase II</fullName>
        <shortName evidence="9">SPase II</shortName>
    </alternativeName>
</protein>
<dbReference type="AlphaFoldDB" id="A0A7K1SYQ2"/>
<dbReference type="PANTHER" id="PTHR33695">
    <property type="entry name" value="LIPOPROTEIN SIGNAL PEPTIDASE"/>
    <property type="match status" value="1"/>
</dbReference>
<evidence type="ECO:0000256" key="10">
    <source>
        <dbReference type="RuleBase" id="RU000594"/>
    </source>
</evidence>
<evidence type="ECO:0000313" key="12">
    <source>
        <dbReference type="EMBL" id="MVN22454.1"/>
    </source>
</evidence>
<evidence type="ECO:0000256" key="1">
    <source>
        <dbReference type="ARBA" id="ARBA00006139"/>
    </source>
</evidence>
<organism evidence="12 13">
    <name type="scientific">Mucilaginibacter arboris</name>
    <dbReference type="NCBI Taxonomy" id="2682090"/>
    <lineage>
        <taxon>Bacteria</taxon>
        <taxon>Pseudomonadati</taxon>
        <taxon>Bacteroidota</taxon>
        <taxon>Sphingobacteriia</taxon>
        <taxon>Sphingobacteriales</taxon>
        <taxon>Sphingobacteriaceae</taxon>
        <taxon>Mucilaginibacter</taxon>
    </lineage>
</organism>
<comment type="pathway">
    <text evidence="9">Protein modification; lipoprotein biosynthesis (signal peptide cleavage).</text>
</comment>
<evidence type="ECO:0000256" key="5">
    <source>
        <dbReference type="ARBA" id="ARBA00022750"/>
    </source>
</evidence>
<keyword evidence="4 9" id="KW-0812">Transmembrane</keyword>
<dbReference type="HAMAP" id="MF_00161">
    <property type="entry name" value="LspA"/>
    <property type="match status" value="1"/>
</dbReference>
<comment type="caution">
    <text evidence="9">Lacks conserved residue(s) required for the propagation of feature annotation.</text>
</comment>
<feature type="transmembrane region" description="Helical" evidence="9">
    <location>
        <begin position="96"/>
        <end position="114"/>
    </location>
</feature>
<evidence type="ECO:0000256" key="7">
    <source>
        <dbReference type="ARBA" id="ARBA00022989"/>
    </source>
</evidence>
<feature type="active site" evidence="9">
    <location>
        <position position="143"/>
    </location>
</feature>
<evidence type="ECO:0000313" key="13">
    <source>
        <dbReference type="Proteomes" id="UP000462014"/>
    </source>
</evidence>
<dbReference type="InterPro" id="IPR001872">
    <property type="entry name" value="Peptidase_A8"/>
</dbReference>
<evidence type="ECO:0000256" key="9">
    <source>
        <dbReference type="HAMAP-Rule" id="MF_00161"/>
    </source>
</evidence>
<dbReference type="Pfam" id="PF01252">
    <property type="entry name" value="Peptidase_A8"/>
    <property type="match status" value="1"/>
</dbReference>
<comment type="function">
    <text evidence="9 10">This protein specifically catalyzes the removal of signal peptides from prolipoproteins.</text>
</comment>
<reference evidence="12 13" key="1">
    <citation type="submission" date="2019-12" db="EMBL/GenBank/DDBJ databases">
        <title>Mucilaginibacter sp. HMF7410 genome sequencing and assembly.</title>
        <authorList>
            <person name="Kang H."/>
            <person name="Cha I."/>
            <person name="Kim H."/>
            <person name="Joh K."/>
        </authorList>
    </citation>
    <scope>NUCLEOTIDE SEQUENCE [LARGE SCALE GENOMIC DNA]</scope>
    <source>
        <strain evidence="12 13">HMF7410</strain>
    </source>
</reference>
<dbReference type="PROSITE" id="PS51257">
    <property type="entry name" value="PROKAR_LIPOPROTEIN"/>
    <property type="match status" value="1"/>
</dbReference>
<dbReference type="PANTHER" id="PTHR33695:SF1">
    <property type="entry name" value="LIPOPROTEIN SIGNAL PEPTIDASE"/>
    <property type="match status" value="1"/>
</dbReference>
<dbReference type="EC" id="3.4.23.36" evidence="9"/>
<dbReference type="GO" id="GO:0005886">
    <property type="term" value="C:plasma membrane"/>
    <property type="evidence" value="ECO:0007669"/>
    <property type="project" value="UniProtKB-SubCell"/>
</dbReference>
<comment type="catalytic activity">
    <reaction evidence="9 10">
        <text>Release of signal peptides from bacterial membrane prolipoproteins. Hydrolyzes -Xaa-Yaa-Zaa-|-(S,diacylglyceryl)Cys-, in which Xaa is hydrophobic (preferably Leu), and Yaa (Ala or Ser) and Zaa (Gly or Ala) have small, neutral side chains.</text>
        <dbReference type="EC" id="3.4.23.36"/>
    </reaction>
</comment>
<evidence type="ECO:0000256" key="3">
    <source>
        <dbReference type="ARBA" id="ARBA00022670"/>
    </source>
</evidence>
<name>A0A7K1SYQ2_9SPHI</name>
<evidence type="ECO:0000256" key="6">
    <source>
        <dbReference type="ARBA" id="ARBA00022801"/>
    </source>
</evidence>
<dbReference type="PRINTS" id="PR00781">
    <property type="entry name" value="LIPOSIGPTASE"/>
</dbReference>
<dbReference type="GO" id="GO:0004190">
    <property type="term" value="F:aspartic-type endopeptidase activity"/>
    <property type="evidence" value="ECO:0007669"/>
    <property type="project" value="UniProtKB-UniRule"/>
</dbReference>
<dbReference type="EMBL" id="WPIK01000011">
    <property type="protein sequence ID" value="MVN22454.1"/>
    <property type="molecule type" value="Genomic_DNA"/>
</dbReference>
<keyword evidence="7 9" id="KW-1133">Transmembrane helix</keyword>
<dbReference type="RefSeq" id="WP_157567717.1">
    <property type="nucleotide sequence ID" value="NZ_WPIK01000011.1"/>
</dbReference>
<proteinExistence type="inferred from homology"/>
<gene>
    <name evidence="9 12" type="primary">lspA</name>
    <name evidence="12" type="ORF">GO621_13020</name>
</gene>
<feature type="transmembrane region" description="Helical" evidence="9">
    <location>
        <begin position="134"/>
        <end position="155"/>
    </location>
</feature>
<keyword evidence="8 9" id="KW-0472">Membrane</keyword>
<keyword evidence="13" id="KW-1185">Reference proteome</keyword>
<keyword evidence="5 9" id="KW-0064">Aspartyl protease</keyword>
<keyword evidence="6 9" id="KW-0378">Hydrolase</keyword>
<keyword evidence="3 9" id="KW-0645">Protease</keyword>
<comment type="subcellular location">
    <subcellularLocation>
        <location evidence="9">Cell membrane</location>
        <topology evidence="9">Multi-pass membrane protein</topology>
    </subcellularLocation>
</comment>
<dbReference type="GO" id="GO:0006508">
    <property type="term" value="P:proteolysis"/>
    <property type="evidence" value="ECO:0007669"/>
    <property type="project" value="UniProtKB-KW"/>
</dbReference>
<comment type="similarity">
    <text evidence="1 9 11">Belongs to the peptidase A8 family.</text>
</comment>
<evidence type="ECO:0000256" key="11">
    <source>
        <dbReference type="RuleBase" id="RU004181"/>
    </source>
</evidence>
<sequence>MKTNFKIILFCIFSFAFISCDRVTKNIAKEQLMNREPTSYFHDTFRLEYAENTGAALSLGATLPQPYNFILLSVVPMLFLSALFIYALIKIKEFTLIRILSFALVFAGGVGNIIDRVLFDRHVTDFMNFGIQNIRTGIFNVADVCITAGVIGLFFSYQNEKAATDQVNAHSKTI</sequence>
<dbReference type="PROSITE" id="PS00855">
    <property type="entry name" value="SPASE_II"/>
    <property type="match status" value="1"/>
</dbReference>
<evidence type="ECO:0000256" key="4">
    <source>
        <dbReference type="ARBA" id="ARBA00022692"/>
    </source>
</evidence>
<evidence type="ECO:0000256" key="2">
    <source>
        <dbReference type="ARBA" id="ARBA00022475"/>
    </source>
</evidence>
<accession>A0A7K1SYQ2</accession>